<evidence type="ECO:0008006" key="4">
    <source>
        <dbReference type="Google" id="ProtNLM"/>
    </source>
</evidence>
<sequence>MDISEFSELMQGLAALASIVAIIPSVIIFLRRQKEQLENQREQLQLARITNHRYVIERYREFLRICLQYPEISLETGEPKACLDSQARMRRDIAFDILTSIFESAFLTYVIDNSRSDAGQWEGWDRYIEDYCRRPDYVEWVRRYLFQDRRENFFAPGGTQYDPRFEERLYERLRPHLLRMQENGTLEEFARTGQEEAGS</sequence>
<feature type="transmembrane region" description="Helical" evidence="1">
    <location>
        <begin position="12"/>
        <end position="30"/>
    </location>
</feature>
<dbReference type="EMBL" id="AP024702">
    <property type="protein sequence ID" value="BCX46233.1"/>
    <property type="molecule type" value="Genomic_DNA"/>
</dbReference>
<reference evidence="2 3" key="1">
    <citation type="submission" date="2021-06" db="EMBL/GenBank/DDBJ databases">
        <title>Complete genome of Haloferula helveola possessing various polysaccharide degrading enzymes.</title>
        <authorList>
            <person name="Takami H."/>
            <person name="Huang C."/>
            <person name="Hamasaki K."/>
        </authorList>
    </citation>
    <scope>NUCLEOTIDE SEQUENCE [LARGE SCALE GENOMIC DNA]</scope>
    <source>
        <strain evidence="2 3">CN-1</strain>
    </source>
</reference>
<dbReference type="RefSeq" id="WP_338687655.1">
    <property type="nucleotide sequence ID" value="NZ_AP024702.1"/>
</dbReference>
<keyword evidence="3" id="KW-1185">Reference proteome</keyword>
<keyword evidence="1" id="KW-1133">Transmembrane helix</keyword>
<evidence type="ECO:0000313" key="3">
    <source>
        <dbReference type="Proteomes" id="UP001374893"/>
    </source>
</evidence>
<proteinExistence type="predicted"/>
<evidence type="ECO:0000256" key="1">
    <source>
        <dbReference type="SAM" id="Phobius"/>
    </source>
</evidence>
<accession>A0ABM7RA24</accession>
<dbReference type="Proteomes" id="UP001374893">
    <property type="component" value="Chromosome"/>
</dbReference>
<evidence type="ECO:0000313" key="2">
    <source>
        <dbReference type="EMBL" id="BCX46233.1"/>
    </source>
</evidence>
<keyword evidence="1" id="KW-0472">Membrane</keyword>
<organism evidence="2 3">
    <name type="scientific">Haloferula helveola</name>
    <dbReference type="NCBI Taxonomy" id="490095"/>
    <lineage>
        <taxon>Bacteria</taxon>
        <taxon>Pseudomonadati</taxon>
        <taxon>Verrucomicrobiota</taxon>
        <taxon>Verrucomicrobiia</taxon>
        <taxon>Verrucomicrobiales</taxon>
        <taxon>Verrucomicrobiaceae</taxon>
        <taxon>Haloferula</taxon>
    </lineage>
</organism>
<gene>
    <name evidence="2" type="ORF">HAHE_01410</name>
</gene>
<name>A0ABM7RA24_9BACT</name>
<keyword evidence="1" id="KW-0812">Transmembrane</keyword>
<protein>
    <recommendedName>
        <fullName evidence="4">DUF4760 domain-containing protein</fullName>
    </recommendedName>
</protein>